<accession>A0A934V6U1</accession>
<evidence type="ECO:0000256" key="1">
    <source>
        <dbReference type="SAM" id="MobiDB-lite"/>
    </source>
</evidence>
<dbReference type="Proteomes" id="UP000635245">
    <property type="component" value="Unassembled WGS sequence"/>
</dbReference>
<dbReference type="AlphaFoldDB" id="A0A934V6U1"/>
<comment type="caution">
    <text evidence="2">The sequence shown here is derived from an EMBL/GenBank/DDBJ whole genome shotgun (WGS) entry which is preliminary data.</text>
</comment>
<evidence type="ECO:0000313" key="3">
    <source>
        <dbReference type="Proteomes" id="UP000635245"/>
    </source>
</evidence>
<feature type="region of interest" description="Disordered" evidence="1">
    <location>
        <begin position="1"/>
        <end position="20"/>
    </location>
</feature>
<gene>
    <name evidence="2" type="ORF">JHE00_16995</name>
</gene>
<reference evidence="2" key="1">
    <citation type="submission" date="2020-12" db="EMBL/GenBank/DDBJ databases">
        <title>Prauserella sp. ASG 168, a novel actinomycete isolated from cave rock.</title>
        <authorList>
            <person name="Suriyachadkun C."/>
        </authorList>
    </citation>
    <scope>NUCLEOTIDE SEQUENCE</scope>
    <source>
        <strain evidence="2">ASG 168</strain>
    </source>
</reference>
<protein>
    <submittedName>
        <fullName evidence="2">Uncharacterized protein</fullName>
    </submittedName>
</protein>
<sequence length="84" mass="9187">MTVHVDTDGPDTTYRPWARIDLPDGPRTSWGVVPDDEAISGKWADHVGPGIAKPALSDISDVHSLIVELRESISPLNTVSDRRK</sequence>
<organism evidence="2 3">
    <name type="scientific">Prauserella cavernicola</name>
    <dbReference type="NCBI Taxonomy" id="2800127"/>
    <lineage>
        <taxon>Bacteria</taxon>
        <taxon>Bacillati</taxon>
        <taxon>Actinomycetota</taxon>
        <taxon>Actinomycetes</taxon>
        <taxon>Pseudonocardiales</taxon>
        <taxon>Pseudonocardiaceae</taxon>
        <taxon>Prauserella</taxon>
    </lineage>
</organism>
<proteinExistence type="predicted"/>
<dbReference type="RefSeq" id="WP_200319018.1">
    <property type="nucleotide sequence ID" value="NZ_JAENJH010000003.1"/>
</dbReference>
<keyword evidence="3" id="KW-1185">Reference proteome</keyword>
<dbReference type="EMBL" id="JAENJH010000003">
    <property type="protein sequence ID" value="MBK1786028.1"/>
    <property type="molecule type" value="Genomic_DNA"/>
</dbReference>
<name>A0A934V6U1_9PSEU</name>
<evidence type="ECO:0000313" key="2">
    <source>
        <dbReference type="EMBL" id="MBK1786028.1"/>
    </source>
</evidence>